<dbReference type="AlphaFoldDB" id="A0A2V0NKU1"/>
<feature type="compositionally biased region" description="Low complexity" evidence="6">
    <location>
        <begin position="1068"/>
        <end position="1080"/>
    </location>
</feature>
<dbReference type="EMBL" id="BDRX01000003">
    <property type="protein sequence ID" value="GBF87958.1"/>
    <property type="molecule type" value="Genomic_DNA"/>
</dbReference>
<feature type="compositionally biased region" description="Acidic residues" evidence="6">
    <location>
        <begin position="636"/>
        <end position="647"/>
    </location>
</feature>
<feature type="compositionally biased region" description="Gly residues" evidence="6">
    <location>
        <begin position="981"/>
        <end position="991"/>
    </location>
</feature>
<evidence type="ECO:0000313" key="9">
    <source>
        <dbReference type="EMBL" id="GBF87958.1"/>
    </source>
</evidence>
<reference evidence="9 10" key="1">
    <citation type="journal article" date="2018" name="Sci. Rep.">
        <title>Raphidocelis subcapitata (=Pseudokirchneriella subcapitata) provides an insight into genome evolution and environmental adaptations in the Sphaeropleales.</title>
        <authorList>
            <person name="Suzuki S."/>
            <person name="Yamaguchi H."/>
            <person name="Nakajima N."/>
            <person name="Kawachi M."/>
        </authorList>
    </citation>
    <scope>NUCLEOTIDE SEQUENCE [LARGE SCALE GENOMIC DNA]</scope>
    <source>
        <strain evidence="9 10">NIES-35</strain>
    </source>
</reference>
<dbReference type="InterPro" id="IPR011009">
    <property type="entry name" value="Kinase-like_dom_sf"/>
</dbReference>
<evidence type="ECO:0000256" key="3">
    <source>
        <dbReference type="ARBA" id="ARBA00022777"/>
    </source>
</evidence>
<feature type="domain" description="FF" evidence="8">
    <location>
        <begin position="827"/>
        <end position="880"/>
    </location>
</feature>
<dbReference type="InterPro" id="IPR000719">
    <property type="entry name" value="Prot_kinase_dom"/>
</dbReference>
<keyword evidence="10" id="KW-1185">Reference proteome</keyword>
<evidence type="ECO:0008006" key="11">
    <source>
        <dbReference type="Google" id="ProtNLM"/>
    </source>
</evidence>
<keyword evidence="1" id="KW-0808">Transferase</keyword>
<proteinExistence type="predicted"/>
<feature type="region of interest" description="Disordered" evidence="6">
    <location>
        <begin position="392"/>
        <end position="423"/>
    </location>
</feature>
<evidence type="ECO:0000256" key="6">
    <source>
        <dbReference type="SAM" id="MobiDB-lite"/>
    </source>
</evidence>
<evidence type="ECO:0000256" key="4">
    <source>
        <dbReference type="ARBA" id="ARBA00022840"/>
    </source>
</evidence>
<dbReference type="STRING" id="307507.A0A2V0NKU1"/>
<keyword evidence="3" id="KW-0418">Kinase</keyword>
<feature type="domain" description="Protein kinase" evidence="7">
    <location>
        <begin position="52"/>
        <end position="382"/>
    </location>
</feature>
<dbReference type="SUPFAM" id="SSF56112">
    <property type="entry name" value="Protein kinase-like (PK-like)"/>
    <property type="match status" value="1"/>
</dbReference>
<dbReference type="InterPro" id="IPR002713">
    <property type="entry name" value="FF_domain"/>
</dbReference>
<feature type="compositionally biased region" description="Basic and acidic residues" evidence="6">
    <location>
        <begin position="559"/>
        <end position="577"/>
    </location>
</feature>
<dbReference type="SMART" id="SM00220">
    <property type="entry name" value="S_TKc"/>
    <property type="match status" value="1"/>
</dbReference>
<dbReference type="PANTHER" id="PTHR46699">
    <property type="entry name" value="SERINE/THREONINE-PROTEIN KINASE STN8, CHLOROPLASTIC-RELATED"/>
    <property type="match status" value="1"/>
</dbReference>
<feature type="region of interest" description="Disordered" evidence="6">
    <location>
        <begin position="1061"/>
        <end position="1080"/>
    </location>
</feature>
<organism evidence="9 10">
    <name type="scientific">Raphidocelis subcapitata</name>
    <dbReference type="NCBI Taxonomy" id="307507"/>
    <lineage>
        <taxon>Eukaryota</taxon>
        <taxon>Viridiplantae</taxon>
        <taxon>Chlorophyta</taxon>
        <taxon>core chlorophytes</taxon>
        <taxon>Chlorophyceae</taxon>
        <taxon>CS clade</taxon>
        <taxon>Sphaeropleales</taxon>
        <taxon>Selenastraceae</taxon>
        <taxon>Raphidocelis</taxon>
    </lineage>
</organism>
<evidence type="ECO:0000313" key="10">
    <source>
        <dbReference type="Proteomes" id="UP000247498"/>
    </source>
</evidence>
<dbReference type="InterPro" id="IPR008271">
    <property type="entry name" value="Ser/Thr_kinase_AS"/>
</dbReference>
<dbReference type="Gene3D" id="1.10.510.10">
    <property type="entry name" value="Transferase(Phosphotransferase) domain 1"/>
    <property type="match status" value="1"/>
</dbReference>
<dbReference type="InParanoid" id="A0A2V0NKU1"/>
<feature type="compositionally biased region" description="Low complexity" evidence="6">
    <location>
        <begin position="992"/>
        <end position="1003"/>
    </location>
</feature>
<evidence type="ECO:0000256" key="2">
    <source>
        <dbReference type="ARBA" id="ARBA00022741"/>
    </source>
</evidence>
<dbReference type="PROSITE" id="PS51676">
    <property type="entry name" value="FF"/>
    <property type="match status" value="2"/>
</dbReference>
<feature type="region of interest" description="Disordered" evidence="6">
    <location>
        <begin position="554"/>
        <end position="591"/>
    </location>
</feature>
<feature type="region of interest" description="Disordered" evidence="6">
    <location>
        <begin position="1089"/>
        <end position="1162"/>
    </location>
</feature>
<dbReference type="PROSITE" id="PS50011">
    <property type="entry name" value="PROTEIN_KINASE_DOM"/>
    <property type="match status" value="1"/>
</dbReference>
<protein>
    <recommendedName>
        <fullName evidence="11">Protein kinase domain-containing protein</fullName>
    </recommendedName>
</protein>
<dbReference type="GO" id="GO:0004672">
    <property type="term" value="F:protein kinase activity"/>
    <property type="evidence" value="ECO:0007669"/>
    <property type="project" value="InterPro"/>
</dbReference>
<feature type="binding site" evidence="5">
    <location>
        <position position="83"/>
    </location>
    <ligand>
        <name>ATP</name>
        <dbReference type="ChEBI" id="CHEBI:30616"/>
    </ligand>
</feature>
<dbReference type="Pfam" id="PF00069">
    <property type="entry name" value="Pkinase"/>
    <property type="match status" value="1"/>
</dbReference>
<evidence type="ECO:0000256" key="1">
    <source>
        <dbReference type="ARBA" id="ARBA00022679"/>
    </source>
</evidence>
<dbReference type="InterPro" id="IPR036517">
    <property type="entry name" value="FF_domain_sf"/>
</dbReference>
<name>A0A2V0NKU1_9CHLO</name>
<dbReference type="PANTHER" id="PTHR46699:SF4">
    <property type="entry name" value="SERINE_THREONINE-PROTEIN KINASE STN7, CHLOROPLASTIC"/>
    <property type="match status" value="1"/>
</dbReference>
<dbReference type="GO" id="GO:0005524">
    <property type="term" value="F:ATP binding"/>
    <property type="evidence" value="ECO:0007669"/>
    <property type="project" value="UniProtKB-UniRule"/>
</dbReference>
<sequence>MLIHRAAPSRAGAVRPAPRAAPLRAVRSTRRRAPAVLAQLQARGRSFSAEHIAVRRVLGEGSYGQVFEGTLDVGAGNERVVLKRVKSRVQGADEMVQMEHLINVYASKAARGSIAEFMGFCEVERQQANGNLTPGLWLVWRYEGANTLAFYLRRRDGLRALARDLDVPEDLVIPVALRQVLTGLAALHQAGLVHRDVKPLNIIVSERDKRLKLIDLGACADLRSGTNFTPDESILDPLYCPPEQYVLPTDSPHLAKSVIAQAISPVLWARHKPDRFDTWSAGITLLCLAVPSLRTPRGLAQFLKEFERSNYDLDEWRGRTRLAGPRDLAPLDADGGAGWQLAEALLRPRSVEIGDDGSVSFIGSGGAPQRISATEALRHRFLKRAAQLEKERGWGSSASTLETGDDDASPSSSRSGSDGRRAAAAAAAGSGGCARAAAAAGGSPGSTAAGGAAAAPRRGGGLFGAAAGMLRGLTDTLFDLEARILQAASDTATQTTTVRRLEDKVAKGQADPKQLALEKQRLGRMQQQLDTLETEASVTQSTADRLFNFLGLGGGGGSDGRRGREAAEAAAKEKERAAAAASAPEKKDRGGAAALWDTLGAQLTWLESQLKEQESATEKKKVLVKELRAKVSEGMASEDELEEEEAQLGEMSSQLEQLQSSYNTLWGQASGVLKGLSGPASGSGGAKVGADAPPAQPGGTKAGGTQSGQTAAGEAASRAVYAGLKFSGLAMRITQDIASGIRADAARMLKDMEAESEARRARKAADAAFLELLRGASPPVTPGCAFEATEARLASDARWGAIPEDARRRELFEAYAAAAAQLEAQRRAKGEQALVSLLRRLKLEPGTPWEEVGPVVEVDPACAALRPEEREAVFDDFMRKAKLDRALAQAAERADNAFRQLLFESMPPIGASSTWPAVKPALWRDPRYMALEEPRRVSIFEEYVAALRKQARAAEAEERARAEAAAAAAGAAIAAQRAAAGRGGGGGGGVANAGAGASPARAASPGDGPESVVLTAGELGLSDEAFDALTAEDIAQLRLLRWEQEKLRRQYEEMEAKLREMEGRLSRGPSGSASPAAVAPGTAAALAANMPAAPPEGSPPRGASPRPMSPARMEQKPDGILFVFEDDPEEEEAAGGADGAAAAAAAAGGNGAVPAAAARRSD</sequence>
<dbReference type="Gene3D" id="3.30.200.20">
    <property type="entry name" value="Phosphorylase Kinase, domain 1"/>
    <property type="match status" value="1"/>
</dbReference>
<dbReference type="OrthoDB" id="10252171at2759"/>
<dbReference type="Proteomes" id="UP000247498">
    <property type="component" value="Unassembled WGS sequence"/>
</dbReference>
<feature type="region of interest" description="Disordered" evidence="6">
    <location>
        <begin position="981"/>
        <end position="1011"/>
    </location>
</feature>
<feature type="region of interest" description="Disordered" evidence="6">
    <location>
        <begin position="632"/>
        <end position="654"/>
    </location>
</feature>
<evidence type="ECO:0000259" key="8">
    <source>
        <dbReference type="PROSITE" id="PS51676"/>
    </source>
</evidence>
<dbReference type="Pfam" id="PF01846">
    <property type="entry name" value="FF"/>
    <property type="match status" value="2"/>
</dbReference>
<evidence type="ECO:0000256" key="5">
    <source>
        <dbReference type="PROSITE-ProRule" id="PRU10141"/>
    </source>
</evidence>
<feature type="compositionally biased region" description="Low complexity" evidence="6">
    <location>
        <begin position="409"/>
        <end position="423"/>
    </location>
</feature>
<comment type="caution">
    <text evidence="9">The sequence shown here is derived from an EMBL/GenBank/DDBJ whole genome shotgun (WGS) entry which is preliminary data.</text>
</comment>
<feature type="domain" description="FF" evidence="8">
    <location>
        <begin position="889"/>
        <end position="946"/>
    </location>
</feature>
<dbReference type="SUPFAM" id="SSF81698">
    <property type="entry name" value="FF domain"/>
    <property type="match status" value="3"/>
</dbReference>
<dbReference type="PROSITE" id="PS00108">
    <property type="entry name" value="PROTEIN_KINASE_ST"/>
    <property type="match status" value="1"/>
</dbReference>
<feature type="region of interest" description="Disordered" evidence="6">
    <location>
        <begin position="677"/>
        <end position="711"/>
    </location>
</feature>
<dbReference type="Gene3D" id="1.10.10.440">
    <property type="entry name" value="FF domain"/>
    <property type="match status" value="3"/>
</dbReference>
<keyword evidence="2 5" id="KW-0547">Nucleotide-binding</keyword>
<feature type="region of interest" description="Disordered" evidence="6">
    <location>
        <begin position="1"/>
        <end position="26"/>
    </location>
</feature>
<feature type="compositionally biased region" description="Acidic residues" evidence="6">
    <location>
        <begin position="1124"/>
        <end position="1133"/>
    </location>
</feature>
<dbReference type="PROSITE" id="PS00107">
    <property type="entry name" value="PROTEIN_KINASE_ATP"/>
    <property type="match status" value="1"/>
</dbReference>
<dbReference type="InterPro" id="IPR017441">
    <property type="entry name" value="Protein_kinase_ATP_BS"/>
</dbReference>
<keyword evidence="4 5" id="KW-0067">ATP-binding</keyword>
<evidence type="ECO:0000259" key="7">
    <source>
        <dbReference type="PROSITE" id="PS50011"/>
    </source>
</evidence>
<dbReference type="SMART" id="SM00441">
    <property type="entry name" value="FF"/>
    <property type="match status" value="3"/>
</dbReference>
<feature type="region of interest" description="Disordered" evidence="6">
    <location>
        <begin position="435"/>
        <end position="456"/>
    </location>
</feature>
<gene>
    <name evidence="9" type="ORF">Rsub_00670</name>
</gene>
<accession>A0A2V0NKU1</accession>
<feature type="compositionally biased region" description="Low complexity" evidence="6">
    <location>
        <begin position="1139"/>
        <end position="1162"/>
    </location>
</feature>